<keyword evidence="9" id="KW-1185">Reference proteome</keyword>
<evidence type="ECO:0000256" key="5">
    <source>
        <dbReference type="SAM" id="MobiDB-lite"/>
    </source>
</evidence>
<dbReference type="Gene3D" id="3.20.20.80">
    <property type="entry name" value="Glycosidases"/>
    <property type="match status" value="1"/>
</dbReference>
<dbReference type="STRING" id="1202772.A0A0A7CNX9"/>
<evidence type="ECO:0000313" key="8">
    <source>
        <dbReference type="EMBL" id="OQR98217.1"/>
    </source>
</evidence>
<dbReference type="Pfam" id="PF03198">
    <property type="entry name" value="Glyco_hydro_72"/>
    <property type="match status" value="1"/>
</dbReference>
<keyword evidence="2 6" id="KW-0732">Signal</keyword>
<evidence type="ECO:0000256" key="1">
    <source>
        <dbReference type="ARBA" id="ARBA00007528"/>
    </source>
</evidence>
<sequence>MHLSTTLALAAAAAAVVSAQTGALGTPAVQPSGNATTTGGGWVNPLIIKGYKFFDSVTGAEFRIKGISYSPRANTGKNFNAESIDWATDENEPVWRPQLAQLKALGVNTVRLYAVDPTKSHDKFMCEVSKLGMYVFVGMSAVCPGCYIADAEAPGCYTPEMFTRAQMIYNAFAVYDNVIGFSVGNENNLGKLIEKSAPCVKALIRDVRAYGDKCAGSLRQVPIGLDNADIDTPTHPRASWLGYYDCLKNNDENTRAEWIGFNPYVECDPKTHLSFADSKGLQKLVGDYKKSGYSRPIVFGEYGCIDITNTIDDIEQQRTFLDAKWMNEEPEMTEYVAGGNAFEYSVEKANLIDKTASPPFAKKDAGRYGIGYFTPDNCDHETVPCVYKKYPEFDNLAKSYAGTKPSTITKDTFKPARSTVMSCPADFPTVALPPTPKVPILGCSVAQPVCGTSISNKHKVTNTDEATTAPKKKLVAGASGGSGTGGNSTASATESSATSTSLAVASMVFTAALVAFA</sequence>
<reference evidence="7 9" key="1">
    <citation type="journal article" date="2014" name="Genome Biol. Evol.">
        <title>The secreted proteins of Achlya hypogyna and Thraustotheca clavata identify the ancestral oomycete secretome and reveal gene acquisitions by horizontal gene transfer.</title>
        <authorList>
            <person name="Misner I."/>
            <person name="Blouin N."/>
            <person name="Leonard G."/>
            <person name="Richards T.A."/>
            <person name="Lane C.E."/>
        </authorList>
    </citation>
    <scope>NUCLEOTIDE SEQUENCE</scope>
    <source>
        <strain evidence="7 9">ATCC 48635</strain>
    </source>
</reference>
<keyword evidence="8" id="KW-0808">Transferase</keyword>
<dbReference type="InterPro" id="IPR004886">
    <property type="entry name" value="Glucanosyltransferase"/>
</dbReference>
<evidence type="ECO:0000256" key="6">
    <source>
        <dbReference type="SAM" id="SignalP"/>
    </source>
</evidence>
<name>A0A0A7CNX9_ACHHY</name>
<evidence type="ECO:0000313" key="9">
    <source>
        <dbReference type="Proteomes" id="UP000243579"/>
    </source>
</evidence>
<keyword evidence="3" id="KW-1015">Disulfide bond</keyword>
<dbReference type="EMBL" id="JNBR01000089">
    <property type="protein sequence ID" value="OQR98217.1"/>
    <property type="molecule type" value="Genomic_DNA"/>
</dbReference>
<organism evidence="7">
    <name type="scientific">Achlya hypogyna</name>
    <name type="common">Oomycete</name>
    <name type="synonym">Protoachlya hypogyna</name>
    <dbReference type="NCBI Taxonomy" id="1202772"/>
    <lineage>
        <taxon>Eukaryota</taxon>
        <taxon>Sar</taxon>
        <taxon>Stramenopiles</taxon>
        <taxon>Oomycota</taxon>
        <taxon>Saprolegniomycetes</taxon>
        <taxon>Saprolegniales</taxon>
        <taxon>Achlyaceae</taxon>
        <taxon>Achlya</taxon>
    </lineage>
</organism>
<proteinExistence type="inferred from homology"/>
<dbReference type="AlphaFoldDB" id="A0A0A7CNX9"/>
<dbReference type="GO" id="GO:0005886">
    <property type="term" value="C:plasma membrane"/>
    <property type="evidence" value="ECO:0007669"/>
    <property type="project" value="TreeGrafter"/>
</dbReference>
<evidence type="ECO:0000256" key="3">
    <source>
        <dbReference type="ARBA" id="ARBA00023157"/>
    </source>
</evidence>
<feature type="chain" id="PRO_5005109451" evidence="6">
    <location>
        <begin position="20"/>
        <end position="517"/>
    </location>
</feature>
<keyword evidence="4" id="KW-0325">Glycoprotein</keyword>
<feature type="signal peptide" evidence="6">
    <location>
        <begin position="1"/>
        <end position="19"/>
    </location>
</feature>
<accession>A0A0A7CNX9</accession>
<evidence type="ECO:0000256" key="4">
    <source>
        <dbReference type="ARBA" id="ARBA00023180"/>
    </source>
</evidence>
<dbReference type="InterPro" id="IPR017853">
    <property type="entry name" value="GH"/>
</dbReference>
<evidence type="ECO:0000256" key="2">
    <source>
        <dbReference type="ARBA" id="ARBA00022729"/>
    </source>
</evidence>
<comment type="similarity">
    <text evidence="1">Belongs to the glycosyl hydrolase 72 family.</text>
</comment>
<dbReference type="SUPFAM" id="SSF51445">
    <property type="entry name" value="(Trans)glycosidases"/>
    <property type="match status" value="1"/>
</dbReference>
<dbReference type="PANTHER" id="PTHR31468">
    <property type="entry name" value="1,3-BETA-GLUCANOSYLTRANSFERASE GAS1"/>
    <property type="match status" value="1"/>
</dbReference>
<dbReference type="EMBL" id="KM038719">
    <property type="protein sequence ID" value="AIG56180.1"/>
    <property type="molecule type" value="Genomic_DNA"/>
</dbReference>
<gene>
    <name evidence="8" type="ORF">ACHHYP_08978</name>
</gene>
<dbReference type="GO" id="GO:0042124">
    <property type="term" value="F:1,3-beta-glucanosyltransferase activity"/>
    <property type="evidence" value="ECO:0007669"/>
    <property type="project" value="TreeGrafter"/>
</dbReference>
<evidence type="ECO:0000313" key="7">
    <source>
        <dbReference type="EMBL" id="AIG56180.1"/>
    </source>
</evidence>
<dbReference type="OrthoDB" id="421038at2759"/>
<protein>
    <submittedName>
        <fullName evidence="8">1,3-beta-glucanosyltransferase</fullName>
    </submittedName>
    <submittedName>
        <fullName evidence="7">Secreted protein</fullName>
    </submittedName>
</protein>
<dbReference type="Proteomes" id="UP000243579">
    <property type="component" value="Unassembled WGS sequence"/>
</dbReference>
<feature type="region of interest" description="Disordered" evidence="5">
    <location>
        <begin position="461"/>
        <end position="493"/>
    </location>
</feature>
<dbReference type="GO" id="GO:0034411">
    <property type="term" value="P:cell wall (1-&gt;3)-beta-D-glucan biosynthetic process"/>
    <property type="evidence" value="ECO:0007669"/>
    <property type="project" value="TreeGrafter"/>
</dbReference>
<dbReference type="PANTHER" id="PTHR31468:SF2">
    <property type="entry name" value="1,3-BETA-GLUCANOSYLTRANSFERASE GAS1"/>
    <property type="match status" value="1"/>
</dbReference>